<name>A0A6G4WKY2_9HYPH</name>
<feature type="domain" description="Methyltransferase" evidence="2">
    <location>
        <begin position="55"/>
        <end position="160"/>
    </location>
</feature>
<dbReference type="EMBL" id="JAAKZF010000067">
    <property type="protein sequence ID" value="NGO54843.1"/>
    <property type="molecule type" value="Genomic_DNA"/>
</dbReference>
<evidence type="ECO:0000256" key="1">
    <source>
        <dbReference type="ARBA" id="ARBA00022428"/>
    </source>
</evidence>
<dbReference type="GO" id="GO:0009234">
    <property type="term" value="P:menaquinone biosynthetic process"/>
    <property type="evidence" value="ECO:0007669"/>
    <property type="project" value="UniProtKB-KW"/>
</dbReference>
<dbReference type="CDD" id="cd02440">
    <property type="entry name" value="AdoMet_MTases"/>
    <property type="match status" value="1"/>
</dbReference>
<keyword evidence="1" id="KW-0474">Menaquinone biosynthesis</keyword>
<dbReference type="InterPro" id="IPR025714">
    <property type="entry name" value="Methyltranfer_dom"/>
</dbReference>
<dbReference type="AlphaFoldDB" id="A0A6G4WKY2"/>
<dbReference type="InterPro" id="IPR004033">
    <property type="entry name" value="UbiE/COQ5_MeTrFase"/>
</dbReference>
<reference evidence="3 4" key="1">
    <citation type="submission" date="2020-02" db="EMBL/GenBank/DDBJ databases">
        <title>Genome sequence of strain CCNWXJ40-4.</title>
        <authorList>
            <person name="Gao J."/>
            <person name="Sun J."/>
        </authorList>
    </citation>
    <scope>NUCLEOTIDE SEQUENCE [LARGE SCALE GENOMIC DNA]</scope>
    <source>
        <strain evidence="3 4">CCNWXJ 40-4</strain>
    </source>
</reference>
<keyword evidence="4" id="KW-1185">Reference proteome</keyword>
<dbReference type="Gene3D" id="3.40.50.150">
    <property type="entry name" value="Vaccinia Virus protein VP39"/>
    <property type="match status" value="1"/>
</dbReference>
<dbReference type="GO" id="GO:0008168">
    <property type="term" value="F:methyltransferase activity"/>
    <property type="evidence" value="ECO:0007669"/>
    <property type="project" value="UniProtKB-KW"/>
</dbReference>
<gene>
    <name evidence="3" type="ORF">G6N73_27635</name>
</gene>
<keyword evidence="3" id="KW-0808">Transferase</keyword>
<dbReference type="Proteomes" id="UP001642900">
    <property type="component" value="Unassembled WGS sequence"/>
</dbReference>
<dbReference type="Pfam" id="PF13847">
    <property type="entry name" value="Methyltransf_31"/>
    <property type="match status" value="1"/>
</dbReference>
<dbReference type="PANTHER" id="PTHR43861">
    <property type="entry name" value="TRANS-ACONITATE 2-METHYLTRANSFERASE-RELATED"/>
    <property type="match status" value="1"/>
</dbReference>
<proteinExistence type="predicted"/>
<dbReference type="GO" id="GO:0032259">
    <property type="term" value="P:methylation"/>
    <property type="evidence" value="ECO:0007669"/>
    <property type="project" value="UniProtKB-KW"/>
</dbReference>
<evidence type="ECO:0000313" key="3">
    <source>
        <dbReference type="EMBL" id="NGO54843.1"/>
    </source>
</evidence>
<dbReference type="SUPFAM" id="SSF53335">
    <property type="entry name" value="S-adenosyl-L-methionine-dependent methyltransferases"/>
    <property type="match status" value="1"/>
</dbReference>
<comment type="caution">
    <text evidence="3">The sequence shown here is derived from an EMBL/GenBank/DDBJ whole genome shotgun (WGS) entry which is preliminary data.</text>
</comment>
<dbReference type="InterPro" id="IPR029063">
    <property type="entry name" value="SAM-dependent_MTases_sf"/>
</dbReference>
<dbReference type="PANTHER" id="PTHR43861:SF1">
    <property type="entry name" value="TRANS-ACONITATE 2-METHYLTRANSFERASE"/>
    <property type="match status" value="1"/>
</dbReference>
<dbReference type="RefSeq" id="WP_165033174.1">
    <property type="nucleotide sequence ID" value="NZ_JAAKZF010000067.1"/>
</dbReference>
<sequence>MTEAQAFDPIAFKQKMRQEWNDAAGGWRKWHHVVEGKDGGQRHSAKLVALARIRPGASVLDVGGGYGEPSLTAARVAGPKGRVVCTDISPGLLDFARERASEAGLGNVEFIEADAEHLDFEAKSFDAIVSRAVLMFLPDVPGTLRRLRSFLKPGGRLAASVWGHKSRVQFATAGSIIAGELGLPPSPPGLPGIFALADQRQLERAERDAGFQDVETGTTEVIFETETAAQFTEFIRDVAPPFSVLLKDQTPDARERIWEKVTEAYGRFADATGRVRTTNEAVWVAGTKERLGS</sequence>
<keyword evidence="3" id="KW-0489">Methyltransferase</keyword>
<organism evidence="3 4">
    <name type="scientific">Allomesorhizobium camelthorni</name>
    <dbReference type="NCBI Taxonomy" id="475069"/>
    <lineage>
        <taxon>Bacteria</taxon>
        <taxon>Pseudomonadati</taxon>
        <taxon>Pseudomonadota</taxon>
        <taxon>Alphaproteobacteria</taxon>
        <taxon>Hyphomicrobiales</taxon>
        <taxon>Phyllobacteriaceae</taxon>
        <taxon>Allomesorhizobium</taxon>
    </lineage>
</organism>
<protein>
    <submittedName>
        <fullName evidence="3">Class I SAM-dependent methyltransferase</fullName>
    </submittedName>
</protein>
<dbReference type="PROSITE" id="PS51608">
    <property type="entry name" value="SAM_MT_UBIE"/>
    <property type="match status" value="1"/>
</dbReference>
<evidence type="ECO:0000313" key="4">
    <source>
        <dbReference type="Proteomes" id="UP001642900"/>
    </source>
</evidence>
<accession>A0A6G4WKY2</accession>
<evidence type="ECO:0000259" key="2">
    <source>
        <dbReference type="Pfam" id="PF13847"/>
    </source>
</evidence>